<organism evidence="2 3">
    <name type="scientific">Lentibacillus salinarum</name>
    <dbReference type="NCBI Taxonomy" id="446820"/>
    <lineage>
        <taxon>Bacteria</taxon>
        <taxon>Bacillati</taxon>
        <taxon>Bacillota</taxon>
        <taxon>Bacilli</taxon>
        <taxon>Bacillales</taxon>
        <taxon>Bacillaceae</taxon>
        <taxon>Lentibacillus</taxon>
    </lineage>
</organism>
<evidence type="ECO:0000313" key="3">
    <source>
        <dbReference type="Proteomes" id="UP001597178"/>
    </source>
</evidence>
<name>A0ABW3ZP84_9BACI</name>
<proteinExistence type="predicted"/>
<protein>
    <submittedName>
        <fullName evidence="2">Uncharacterized protein</fullName>
    </submittedName>
</protein>
<keyword evidence="3" id="KW-1185">Reference proteome</keyword>
<evidence type="ECO:0000313" key="2">
    <source>
        <dbReference type="EMBL" id="MFD1360145.1"/>
    </source>
</evidence>
<feature type="compositionally biased region" description="Basic and acidic residues" evidence="1">
    <location>
        <begin position="21"/>
        <end position="31"/>
    </location>
</feature>
<dbReference type="RefSeq" id="WP_382396862.1">
    <property type="nucleotide sequence ID" value="NZ_JBHTNH010000001.1"/>
</dbReference>
<evidence type="ECO:0000256" key="1">
    <source>
        <dbReference type="SAM" id="MobiDB-lite"/>
    </source>
</evidence>
<dbReference type="Proteomes" id="UP001597178">
    <property type="component" value="Unassembled WGS sequence"/>
</dbReference>
<feature type="region of interest" description="Disordered" evidence="1">
    <location>
        <begin position="21"/>
        <end position="81"/>
    </location>
</feature>
<gene>
    <name evidence="2" type="ORF">ACFQ4A_00475</name>
</gene>
<comment type="caution">
    <text evidence="2">The sequence shown here is derived from an EMBL/GenBank/DDBJ whole genome shotgun (WGS) entry which is preliminary data.</text>
</comment>
<sequence length="81" mass="9507">MSDHKKVIHVKDLVIKADNVHIEPRRPRRDPFFGPRPGWGMERYGESTDEASYDNESSEKESSDAKESSGERGERRRFPWF</sequence>
<feature type="compositionally biased region" description="Basic and acidic residues" evidence="1">
    <location>
        <begin position="57"/>
        <end position="81"/>
    </location>
</feature>
<reference evidence="3" key="1">
    <citation type="journal article" date="2019" name="Int. J. Syst. Evol. Microbiol.">
        <title>The Global Catalogue of Microorganisms (GCM) 10K type strain sequencing project: providing services to taxonomists for standard genome sequencing and annotation.</title>
        <authorList>
            <consortium name="The Broad Institute Genomics Platform"/>
            <consortium name="The Broad Institute Genome Sequencing Center for Infectious Disease"/>
            <person name="Wu L."/>
            <person name="Ma J."/>
        </authorList>
    </citation>
    <scope>NUCLEOTIDE SEQUENCE [LARGE SCALE GENOMIC DNA]</scope>
    <source>
        <strain evidence="3">CCUG 54822</strain>
    </source>
</reference>
<accession>A0ABW3ZP84</accession>
<dbReference type="EMBL" id="JBHTNH010000001">
    <property type="protein sequence ID" value="MFD1360145.1"/>
    <property type="molecule type" value="Genomic_DNA"/>
</dbReference>